<keyword evidence="2" id="KW-1185">Reference proteome</keyword>
<dbReference type="AlphaFoldDB" id="A0A4R1QXN9"/>
<evidence type="ECO:0000313" key="2">
    <source>
        <dbReference type="Proteomes" id="UP000295008"/>
    </source>
</evidence>
<comment type="caution">
    <text evidence="1">The sequence shown here is derived from an EMBL/GenBank/DDBJ whole genome shotgun (WGS) entry which is preliminary data.</text>
</comment>
<protein>
    <submittedName>
        <fullName evidence="1">Uncharacterized protein</fullName>
    </submittedName>
</protein>
<accession>A0A4R1QXN9</accession>
<dbReference type="Proteomes" id="UP000295008">
    <property type="component" value="Unassembled WGS sequence"/>
</dbReference>
<sequence length="178" mass="20451">MAYSIIETAKANGLTPYKHLLYIFKNLPGVLFRQFPEFLETSFLGAPKFKPTANSDKHRHYYTLGFTLFKSTTLLDAYCINSRLPSLASQLRIIQIHDEIVYSDPEHRELGEAPRGIDETAKRKLTPEDQKLLDRLDCAYMERMNRQDELLYSEGLMDGILFGYWVALIGGGVEKIRV</sequence>
<name>A0A4R1QXN9_HYDET</name>
<organism evidence="1 2">
    <name type="scientific">Hydrogenispora ethanolica</name>
    <dbReference type="NCBI Taxonomy" id="1082276"/>
    <lineage>
        <taxon>Bacteria</taxon>
        <taxon>Bacillati</taxon>
        <taxon>Bacillota</taxon>
        <taxon>Hydrogenispora</taxon>
    </lineage>
</organism>
<evidence type="ECO:0000313" key="1">
    <source>
        <dbReference type="EMBL" id="TCL56030.1"/>
    </source>
</evidence>
<dbReference type="EMBL" id="SLUN01000052">
    <property type="protein sequence ID" value="TCL56030.1"/>
    <property type="molecule type" value="Genomic_DNA"/>
</dbReference>
<reference evidence="1 2" key="1">
    <citation type="submission" date="2019-03" db="EMBL/GenBank/DDBJ databases">
        <title>Genomic Encyclopedia of Type Strains, Phase IV (KMG-IV): sequencing the most valuable type-strain genomes for metagenomic binning, comparative biology and taxonomic classification.</title>
        <authorList>
            <person name="Goeker M."/>
        </authorList>
    </citation>
    <scope>NUCLEOTIDE SEQUENCE [LARGE SCALE GENOMIC DNA]</scope>
    <source>
        <strain evidence="1 2">LX-B</strain>
    </source>
</reference>
<gene>
    <name evidence="1" type="ORF">EDC14_105211</name>
</gene>
<proteinExistence type="predicted"/>